<dbReference type="GO" id="GO:0043565">
    <property type="term" value="F:sequence-specific DNA binding"/>
    <property type="evidence" value="ECO:0007669"/>
    <property type="project" value="InterPro"/>
</dbReference>
<dbReference type="EMBL" id="NKUJ01000187">
    <property type="protein sequence ID" value="RMJ10866.1"/>
    <property type="molecule type" value="Genomic_DNA"/>
</dbReference>
<keyword evidence="3" id="KW-0862">Zinc</keyword>
<dbReference type="GO" id="GO:0008270">
    <property type="term" value="F:zinc ion binding"/>
    <property type="evidence" value="ECO:0007669"/>
    <property type="project" value="UniProtKB-KW"/>
</dbReference>
<dbReference type="OrthoDB" id="2162994at2759"/>
<dbReference type="PROSITE" id="PS50114">
    <property type="entry name" value="GATA_ZN_FINGER_2"/>
    <property type="match status" value="1"/>
</dbReference>
<comment type="caution">
    <text evidence="9">The sequence shown here is derived from an EMBL/GenBank/DDBJ whole genome shotgun (WGS) entry which is preliminary data.</text>
</comment>
<sequence>MEAVDSGTRQSRHSATNSEHQLHHLPQPEQPYSDHRHHSSYSRDSLDRSYRDTPAMATATLITPSSHYQPQPSFSSPSSYSHPSSGASISNMISSVEPRKSTDDHEPSNRQSLPSISEVISGTKPGHYPPSHSSGLQSASSLPSPFAAAPRPFPEVEKHSPGPLHPTSSFPPRQDALPAFSDSPRPPFSSRPSLPPVSDRRQSPPAKPDLPPHHHHTEQQKPPEPHHPLNGVYAHPPPPPPGPVAYQPGQLPPGQMPLPTYPISPRHGVPPHIPGPYDPRPPTHAEEADYAARARYDATVDRHFESWSYQDSLSRIGSSSRTIFNFAEAYSRIAQEQHGAHPIPARLPTEREVTDMLSNIELIKRSLEQVRDLVQTSIQNERAREGAKMKSPYEEEHDVNMYGDGMKPQYGITEVKKRRGRAAPPGRCHSCNRIDTPEWRRGPDGARTLCNACGLHYAKLERKRQLEARSIRPKPEEAHRQ</sequence>
<reference evidence="9 10" key="1">
    <citation type="submission" date="2017-06" db="EMBL/GenBank/DDBJ databases">
        <title>Comparative genomic analysis of Ambrosia Fusariam Clade fungi.</title>
        <authorList>
            <person name="Stajich J.E."/>
            <person name="Carrillo J."/>
            <person name="Kijimoto T."/>
            <person name="Eskalen A."/>
            <person name="O'Donnell K."/>
            <person name="Kasson M."/>
        </authorList>
    </citation>
    <scope>NUCLEOTIDE SEQUENCE [LARGE SCALE GENOMIC DNA]</scope>
    <source>
        <strain evidence="9">UCR3666</strain>
    </source>
</reference>
<dbReference type="CDD" id="cd00202">
    <property type="entry name" value="ZnF_GATA"/>
    <property type="match status" value="1"/>
</dbReference>
<evidence type="ECO:0000256" key="3">
    <source>
        <dbReference type="ARBA" id="ARBA00022833"/>
    </source>
</evidence>
<organism evidence="9 10">
    <name type="scientific">Fusarium kuroshium</name>
    <dbReference type="NCBI Taxonomy" id="2010991"/>
    <lineage>
        <taxon>Eukaryota</taxon>
        <taxon>Fungi</taxon>
        <taxon>Dikarya</taxon>
        <taxon>Ascomycota</taxon>
        <taxon>Pezizomycotina</taxon>
        <taxon>Sordariomycetes</taxon>
        <taxon>Hypocreomycetidae</taxon>
        <taxon>Hypocreales</taxon>
        <taxon>Nectriaceae</taxon>
        <taxon>Fusarium</taxon>
        <taxon>Fusarium solani species complex</taxon>
    </lineage>
</organism>
<dbReference type="Gene3D" id="3.30.50.10">
    <property type="entry name" value="Erythroid Transcription Factor GATA-1, subunit A"/>
    <property type="match status" value="1"/>
</dbReference>
<feature type="compositionally biased region" description="Low complexity" evidence="7">
    <location>
        <begin position="64"/>
        <end position="95"/>
    </location>
</feature>
<keyword evidence="2 6" id="KW-0863">Zinc-finger</keyword>
<keyword evidence="4" id="KW-0805">Transcription regulation</keyword>
<evidence type="ECO:0000313" key="10">
    <source>
        <dbReference type="Proteomes" id="UP000277212"/>
    </source>
</evidence>
<feature type="compositionally biased region" description="Pro residues" evidence="7">
    <location>
        <begin position="184"/>
        <end position="195"/>
    </location>
</feature>
<evidence type="ECO:0000256" key="1">
    <source>
        <dbReference type="ARBA" id="ARBA00022723"/>
    </source>
</evidence>
<accession>A0A3M2RZX9</accession>
<dbReference type="SUPFAM" id="SSF57716">
    <property type="entry name" value="Glucocorticoid receptor-like (DNA-binding domain)"/>
    <property type="match status" value="1"/>
</dbReference>
<name>A0A3M2RZX9_9HYPO</name>
<dbReference type="AlphaFoldDB" id="A0A3M2RZX9"/>
<evidence type="ECO:0000256" key="6">
    <source>
        <dbReference type="PROSITE-ProRule" id="PRU00094"/>
    </source>
</evidence>
<feature type="compositionally biased region" description="Polar residues" evidence="7">
    <location>
        <begin position="109"/>
        <end position="120"/>
    </location>
</feature>
<dbReference type="Proteomes" id="UP000277212">
    <property type="component" value="Unassembled WGS sequence"/>
</dbReference>
<keyword evidence="10" id="KW-1185">Reference proteome</keyword>
<evidence type="ECO:0000256" key="4">
    <source>
        <dbReference type="ARBA" id="ARBA00023015"/>
    </source>
</evidence>
<dbReference type="PANTHER" id="PTHR47172">
    <property type="entry name" value="OS01G0976800 PROTEIN"/>
    <property type="match status" value="1"/>
</dbReference>
<keyword evidence="1" id="KW-0479">Metal-binding</keyword>
<dbReference type="GO" id="GO:0006355">
    <property type="term" value="P:regulation of DNA-templated transcription"/>
    <property type="evidence" value="ECO:0007669"/>
    <property type="project" value="InterPro"/>
</dbReference>
<protein>
    <recommendedName>
        <fullName evidence="8">GATA-type domain-containing protein</fullName>
    </recommendedName>
</protein>
<feature type="compositionally biased region" description="Low complexity" evidence="7">
    <location>
        <begin position="129"/>
        <end position="150"/>
    </location>
</feature>
<feature type="compositionally biased region" description="Basic and acidic residues" evidence="7">
    <location>
        <begin position="217"/>
        <end position="227"/>
    </location>
</feature>
<proteinExistence type="predicted"/>
<dbReference type="SMART" id="SM00401">
    <property type="entry name" value="ZnF_GATA"/>
    <property type="match status" value="1"/>
</dbReference>
<keyword evidence="5" id="KW-0804">Transcription</keyword>
<feature type="compositionally biased region" description="Pro residues" evidence="7">
    <location>
        <begin position="250"/>
        <end position="262"/>
    </location>
</feature>
<evidence type="ECO:0000256" key="5">
    <source>
        <dbReference type="ARBA" id="ARBA00023163"/>
    </source>
</evidence>
<evidence type="ECO:0000256" key="7">
    <source>
        <dbReference type="SAM" id="MobiDB-lite"/>
    </source>
</evidence>
<evidence type="ECO:0000256" key="2">
    <source>
        <dbReference type="ARBA" id="ARBA00022771"/>
    </source>
</evidence>
<feature type="region of interest" description="Disordered" evidence="7">
    <location>
        <begin position="1"/>
        <end position="284"/>
    </location>
</feature>
<feature type="compositionally biased region" description="Polar residues" evidence="7">
    <location>
        <begin position="7"/>
        <end position="19"/>
    </location>
</feature>
<dbReference type="STRING" id="2010991.A0A3M2RZX9"/>
<evidence type="ECO:0000259" key="8">
    <source>
        <dbReference type="PROSITE" id="PS50114"/>
    </source>
</evidence>
<dbReference type="PANTHER" id="PTHR47172:SF24">
    <property type="entry name" value="GATA ZINC FINGER DOMAIN-CONTAINING PROTEIN 14-RELATED"/>
    <property type="match status" value="1"/>
</dbReference>
<evidence type="ECO:0000313" key="9">
    <source>
        <dbReference type="EMBL" id="RMJ10866.1"/>
    </source>
</evidence>
<feature type="compositionally biased region" description="Basic and acidic residues" evidence="7">
    <location>
        <begin position="97"/>
        <end position="108"/>
    </location>
</feature>
<feature type="compositionally biased region" description="Pro residues" evidence="7">
    <location>
        <begin position="271"/>
        <end position="280"/>
    </location>
</feature>
<dbReference type="InterPro" id="IPR013088">
    <property type="entry name" value="Znf_NHR/GATA"/>
</dbReference>
<feature type="domain" description="GATA-type" evidence="8">
    <location>
        <begin position="427"/>
        <end position="480"/>
    </location>
</feature>
<dbReference type="InterPro" id="IPR000679">
    <property type="entry name" value="Znf_GATA"/>
</dbReference>
<dbReference type="Pfam" id="PF00320">
    <property type="entry name" value="GATA"/>
    <property type="match status" value="1"/>
</dbReference>
<gene>
    <name evidence="9" type="ORF">CDV36_009479</name>
</gene>
<dbReference type="PROSITE" id="PS00344">
    <property type="entry name" value="GATA_ZN_FINGER_1"/>
    <property type="match status" value="1"/>
</dbReference>